<dbReference type="EMBL" id="PGOL01002158">
    <property type="protein sequence ID" value="PKI50021.1"/>
    <property type="molecule type" value="Genomic_DNA"/>
</dbReference>
<name>A0A2I0J1A6_PUNGR</name>
<dbReference type="Proteomes" id="UP000233551">
    <property type="component" value="Unassembled WGS sequence"/>
</dbReference>
<evidence type="ECO:0000313" key="2">
    <source>
        <dbReference type="Proteomes" id="UP000233551"/>
    </source>
</evidence>
<gene>
    <name evidence="1" type="ORF">CRG98_029581</name>
</gene>
<dbReference type="AlphaFoldDB" id="A0A2I0J1A6"/>
<protein>
    <submittedName>
        <fullName evidence="1">Uncharacterized protein</fullName>
    </submittedName>
</protein>
<evidence type="ECO:0000313" key="1">
    <source>
        <dbReference type="EMBL" id="PKI50021.1"/>
    </source>
</evidence>
<reference evidence="1 2" key="1">
    <citation type="submission" date="2017-11" db="EMBL/GenBank/DDBJ databases">
        <title>De-novo sequencing of pomegranate (Punica granatum L.) genome.</title>
        <authorList>
            <person name="Akparov Z."/>
            <person name="Amiraslanov A."/>
            <person name="Hajiyeva S."/>
            <person name="Abbasov M."/>
            <person name="Kaur K."/>
            <person name="Hamwieh A."/>
            <person name="Solovyev V."/>
            <person name="Salamov A."/>
            <person name="Braich B."/>
            <person name="Kosarev P."/>
            <person name="Mahmoud A."/>
            <person name="Hajiyev E."/>
            <person name="Babayeva S."/>
            <person name="Izzatullayeva V."/>
            <person name="Mammadov A."/>
            <person name="Mammadov A."/>
            <person name="Sharifova S."/>
            <person name="Ojaghi J."/>
            <person name="Eynullazada K."/>
            <person name="Bayramov B."/>
            <person name="Abdulazimova A."/>
            <person name="Shahmuradov I."/>
        </authorList>
    </citation>
    <scope>NUCLEOTIDE SEQUENCE [LARGE SCALE GENOMIC DNA]</scope>
    <source>
        <strain evidence="2">cv. AG2017</strain>
        <tissue evidence="1">Leaf</tissue>
    </source>
</reference>
<comment type="caution">
    <text evidence="1">The sequence shown here is derived from an EMBL/GenBank/DDBJ whole genome shotgun (WGS) entry which is preliminary data.</text>
</comment>
<organism evidence="1 2">
    <name type="scientific">Punica granatum</name>
    <name type="common">Pomegranate</name>
    <dbReference type="NCBI Taxonomy" id="22663"/>
    <lineage>
        <taxon>Eukaryota</taxon>
        <taxon>Viridiplantae</taxon>
        <taxon>Streptophyta</taxon>
        <taxon>Embryophyta</taxon>
        <taxon>Tracheophyta</taxon>
        <taxon>Spermatophyta</taxon>
        <taxon>Magnoliopsida</taxon>
        <taxon>eudicotyledons</taxon>
        <taxon>Gunneridae</taxon>
        <taxon>Pentapetalae</taxon>
        <taxon>rosids</taxon>
        <taxon>malvids</taxon>
        <taxon>Myrtales</taxon>
        <taxon>Lythraceae</taxon>
        <taxon>Punica</taxon>
    </lineage>
</organism>
<accession>A0A2I0J1A6</accession>
<sequence length="148" mass="16235">MLSHGTGSYLEPVLYHRALSIELRLVGDSLPSCFFLFFKTPSPLVRLSTQPPRDPIPSCKPLCLLRFLPCQAFSSPSECFRLSVPRPELALLSAGRAQLRRFLQGVSFHSSDDDAESSRLAASTRAGPSTSSLGLSSQPLSSIFFFTR</sequence>
<keyword evidence="2" id="KW-1185">Reference proteome</keyword>
<proteinExistence type="predicted"/>